<keyword evidence="9 10" id="KW-0472">Membrane</keyword>
<dbReference type="OrthoDB" id="35799at2759"/>
<dbReference type="SUPFAM" id="SSF161065">
    <property type="entry name" value="ATP synthase D chain-like"/>
    <property type="match status" value="1"/>
</dbReference>
<sequence>MSKISKTAIDWAKLEKLVPPEERVQFFAFKAKSDGYFRRMQASPPEPPKIDWDHYHKLVPVPGLVDKFKSEYASFKVPYPEDKFSAEVDKQWKKLQPQINKYNDEMKEHIAEAQKEIATINALPKYEDMTMETVYDMFPEIALDPVNRPTFWPHTDDEQLGYKDPMQKIDIPKK</sequence>
<evidence type="ECO:0000313" key="12">
    <source>
        <dbReference type="EMBL" id="SOQ55647.1"/>
    </source>
</evidence>
<evidence type="ECO:0000256" key="8">
    <source>
        <dbReference type="ARBA" id="ARBA00023128"/>
    </source>
</evidence>
<dbReference type="Gene3D" id="6.10.280.70">
    <property type="match status" value="1"/>
</dbReference>
<evidence type="ECO:0000256" key="9">
    <source>
        <dbReference type="ARBA" id="ARBA00023136"/>
    </source>
</evidence>
<evidence type="ECO:0000256" key="1">
    <source>
        <dbReference type="ARBA" id="ARBA00004273"/>
    </source>
</evidence>
<dbReference type="EMBL" id="ODYU01010498">
    <property type="protein sequence ID" value="SOQ55647.1"/>
    <property type="molecule type" value="Genomic_DNA"/>
</dbReference>
<dbReference type="GO" id="GO:0045259">
    <property type="term" value="C:proton-transporting ATP synthase complex"/>
    <property type="evidence" value="ECO:0007669"/>
    <property type="project" value="UniProtKB-KW"/>
</dbReference>
<evidence type="ECO:0000256" key="10">
    <source>
        <dbReference type="PIRNR" id="PIRNR005514"/>
    </source>
</evidence>
<organism evidence="12">
    <name type="scientific">Spodoptera frugiperda</name>
    <name type="common">Fall armyworm</name>
    <dbReference type="NCBI Taxonomy" id="7108"/>
    <lineage>
        <taxon>Eukaryota</taxon>
        <taxon>Metazoa</taxon>
        <taxon>Ecdysozoa</taxon>
        <taxon>Arthropoda</taxon>
        <taxon>Hexapoda</taxon>
        <taxon>Insecta</taxon>
        <taxon>Pterygota</taxon>
        <taxon>Neoptera</taxon>
        <taxon>Endopterygota</taxon>
        <taxon>Lepidoptera</taxon>
        <taxon>Glossata</taxon>
        <taxon>Ditrysia</taxon>
        <taxon>Noctuoidea</taxon>
        <taxon>Noctuidae</taxon>
        <taxon>Amphipyrinae</taxon>
        <taxon>Spodoptera</taxon>
    </lineage>
</organism>
<gene>
    <name evidence="12" type="ORF">SFRICE_025818</name>
</gene>
<keyword evidence="6 10" id="KW-0999">Mitochondrion inner membrane</keyword>
<feature type="region of interest" description="Disordered" evidence="11">
    <location>
        <begin position="149"/>
        <end position="174"/>
    </location>
</feature>
<reference evidence="12" key="1">
    <citation type="submission" date="2016-07" db="EMBL/GenBank/DDBJ databases">
        <authorList>
            <person name="Bretaudeau A."/>
        </authorList>
    </citation>
    <scope>NUCLEOTIDE SEQUENCE</scope>
    <source>
        <strain evidence="12">Rice</strain>
        <tissue evidence="12">Whole body</tissue>
    </source>
</reference>
<dbReference type="GO" id="GO:0015986">
    <property type="term" value="P:proton motive force-driven ATP synthesis"/>
    <property type="evidence" value="ECO:0007669"/>
    <property type="project" value="UniProtKB-UniRule"/>
</dbReference>
<dbReference type="PANTHER" id="PTHR12700">
    <property type="entry name" value="ATP SYNTHASE SUBUNIT D, MITOCHONDRIAL"/>
    <property type="match status" value="1"/>
</dbReference>
<name>A0A2H1WRL0_SPOFR</name>
<keyword evidence="3 10" id="KW-0813">Transport</keyword>
<evidence type="ECO:0000256" key="6">
    <source>
        <dbReference type="ARBA" id="ARBA00022792"/>
    </source>
</evidence>
<dbReference type="InterPro" id="IPR008689">
    <property type="entry name" value="ATP_synth_F0_dsu_mt"/>
</dbReference>
<feature type="compositionally biased region" description="Basic and acidic residues" evidence="11">
    <location>
        <begin position="154"/>
        <end position="174"/>
    </location>
</feature>
<comment type="subcellular location">
    <subcellularLocation>
        <location evidence="1 10">Mitochondrion inner membrane</location>
    </subcellularLocation>
</comment>
<keyword evidence="7 10" id="KW-0406">Ion transport</keyword>
<comment type="function">
    <text evidence="10">Mitochondrial membrane ATP synthase (F(1)F(0) ATP synthase or Complex V) produces ATP from ADP in the presence of a proton gradient across the membrane which is generated by electron transport complexes of the respiratory chain. F-type ATPases consist of two structural domains, F(1) - containing the extramembraneous catalytic core, and F(0) - containing the membrane proton channel, linked together by a central stalk and a peripheral stalk. During catalysis, ATP synthesis in the catalytic domain of F(1) is coupled via a rotary mechanism of the central stalk subunits to proton translocation.</text>
</comment>
<evidence type="ECO:0000256" key="2">
    <source>
        <dbReference type="ARBA" id="ARBA00006842"/>
    </source>
</evidence>
<dbReference type="GO" id="GO:0015078">
    <property type="term" value="F:proton transmembrane transporter activity"/>
    <property type="evidence" value="ECO:0007669"/>
    <property type="project" value="InterPro"/>
</dbReference>
<comment type="similarity">
    <text evidence="2 10">Belongs to the ATPase d subunit family.</text>
</comment>
<evidence type="ECO:0000256" key="11">
    <source>
        <dbReference type="SAM" id="MobiDB-lite"/>
    </source>
</evidence>
<keyword evidence="8 10" id="KW-0496">Mitochondrion</keyword>
<proteinExistence type="inferred from homology"/>
<evidence type="ECO:0000256" key="5">
    <source>
        <dbReference type="ARBA" id="ARBA00022781"/>
    </source>
</evidence>
<dbReference type="Pfam" id="PF05873">
    <property type="entry name" value="Mt_ATP-synt_D"/>
    <property type="match status" value="1"/>
</dbReference>
<evidence type="ECO:0000256" key="4">
    <source>
        <dbReference type="ARBA" id="ARBA00022547"/>
    </source>
</evidence>
<dbReference type="InterPro" id="IPR036228">
    <property type="entry name" value="ATP_synth_F0_dsu_sf_mt"/>
</dbReference>
<evidence type="ECO:0000256" key="7">
    <source>
        <dbReference type="ARBA" id="ARBA00023065"/>
    </source>
</evidence>
<dbReference type="AlphaFoldDB" id="A0A2H1WRL0"/>
<keyword evidence="5 10" id="KW-0375">Hydrogen ion transport</keyword>
<keyword evidence="4" id="KW-0138">CF(0)</keyword>
<dbReference type="PIRSF" id="PIRSF005514">
    <property type="entry name" value="ATPase_F0_D_mt"/>
    <property type="match status" value="1"/>
</dbReference>
<dbReference type="GO" id="GO:0005743">
    <property type="term" value="C:mitochondrial inner membrane"/>
    <property type="evidence" value="ECO:0007669"/>
    <property type="project" value="UniProtKB-SubCell"/>
</dbReference>
<protein>
    <recommendedName>
        <fullName evidence="10">ATP synthase subunit d, mitochondrial</fullName>
    </recommendedName>
</protein>
<accession>A0A2H1WRL0</accession>
<evidence type="ECO:0000256" key="3">
    <source>
        <dbReference type="ARBA" id="ARBA00022448"/>
    </source>
</evidence>